<sequence length="103" mass="11484">MVKKISEKEFNEVKESKLAVIDFSAQWCGPCKMLAPILEDVSKELDGKAAFFNVDVDEAPALSNQFAIQNIPSLVVFKDGEKVDMQVGFQPRANLLQFINAHL</sequence>
<feature type="site" description="Deprotonates C-terminal active site Cys" evidence="9">
    <location>
        <position position="22"/>
    </location>
</feature>
<dbReference type="RefSeq" id="WP_031391403.1">
    <property type="nucleotide sequence ID" value="NZ_JPNB01000002.1"/>
</dbReference>
<dbReference type="InterPro" id="IPR005746">
    <property type="entry name" value="Thioredoxin"/>
</dbReference>
<evidence type="ECO:0000256" key="5">
    <source>
        <dbReference type="ARBA" id="ARBA00023157"/>
    </source>
</evidence>
<keyword evidence="3" id="KW-0813">Transport</keyword>
<keyword evidence="6 10" id="KW-0676">Redox-active center</keyword>
<keyword evidence="13" id="KW-1185">Reference proteome</keyword>
<dbReference type="CDD" id="cd02947">
    <property type="entry name" value="TRX_family"/>
    <property type="match status" value="1"/>
</dbReference>
<feature type="domain" description="Thioredoxin" evidence="11">
    <location>
        <begin position="1"/>
        <end position="103"/>
    </location>
</feature>
<feature type="active site" description="Nucleophile" evidence="9">
    <location>
        <position position="31"/>
    </location>
</feature>
<dbReference type="SUPFAM" id="SSF52833">
    <property type="entry name" value="Thioredoxin-like"/>
    <property type="match status" value="1"/>
</dbReference>
<feature type="site" description="Contributes to redox potential value" evidence="9">
    <location>
        <position position="30"/>
    </location>
</feature>
<dbReference type="PANTHER" id="PTHR45663">
    <property type="entry name" value="GEO12009P1"/>
    <property type="match status" value="1"/>
</dbReference>
<organism evidence="12 13">
    <name type="scientific">Kineothrix alysoides</name>
    <dbReference type="NCBI Taxonomy" id="1469948"/>
    <lineage>
        <taxon>Bacteria</taxon>
        <taxon>Bacillati</taxon>
        <taxon>Bacillota</taxon>
        <taxon>Clostridia</taxon>
        <taxon>Lachnospirales</taxon>
        <taxon>Lachnospiraceae</taxon>
        <taxon>Kineothrix</taxon>
    </lineage>
</organism>
<dbReference type="PANTHER" id="PTHR45663:SF11">
    <property type="entry name" value="GEO12009P1"/>
    <property type="match status" value="1"/>
</dbReference>
<dbReference type="InterPro" id="IPR013766">
    <property type="entry name" value="Thioredoxin_domain"/>
</dbReference>
<dbReference type="FunFam" id="3.40.30.10:FF:000001">
    <property type="entry name" value="Thioredoxin"/>
    <property type="match status" value="1"/>
</dbReference>
<dbReference type="OrthoDB" id="9790390at2"/>
<accession>A0A4V2QCN3</accession>
<keyword evidence="5 10" id="KW-1015">Disulfide bond</keyword>
<name>A0A4V2QCN3_9FIRM</name>
<comment type="similarity">
    <text evidence="1 8">Belongs to the thioredoxin family.</text>
</comment>
<dbReference type="PRINTS" id="PR00421">
    <property type="entry name" value="THIOREDOXIN"/>
</dbReference>
<evidence type="ECO:0000256" key="10">
    <source>
        <dbReference type="PIRSR" id="PIRSR000077-4"/>
    </source>
</evidence>
<dbReference type="Gene3D" id="3.40.30.10">
    <property type="entry name" value="Glutaredoxin"/>
    <property type="match status" value="1"/>
</dbReference>
<evidence type="ECO:0000313" key="13">
    <source>
        <dbReference type="Proteomes" id="UP000295718"/>
    </source>
</evidence>
<protein>
    <recommendedName>
        <fullName evidence="2 7">Thioredoxin</fullName>
    </recommendedName>
</protein>
<evidence type="ECO:0000256" key="7">
    <source>
        <dbReference type="NCBIfam" id="TIGR01068"/>
    </source>
</evidence>
<evidence type="ECO:0000259" key="11">
    <source>
        <dbReference type="PROSITE" id="PS51352"/>
    </source>
</evidence>
<dbReference type="PIRSF" id="PIRSF000077">
    <property type="entry name" value="Thioredoxin"/>
    <property type="match status" value="1"/>
</dbReference>
<dbReference type="PROSITE" id="PS00194">
    <property type="entry name" value="THIOREDOXIN_1"/>
    <property type="match status" value="1"/>
</dbReference>
<dbReference type="STRING" id="1469948.GCA_000732725_02725"/>
<dbReference type="InterPro" id="IPR017937">
    <property type="entry name" value="Thioredoxin_CS"/>
</dbReference>
<reference evidence="12 13" key="1">
    <citation type="submission" date="2019-03" db="EMBL/GenBank/DDBJ databases">
        <title>Genomic Encyclopedia of Type Strains, Phase IV (KMG-IV): sequencing the most valuable type-strain genomes for metagenomic binning, comparative biology and taxonomic classification.</title>
        <authorList>
            <person name="Goeker M."/>
        </authorList>
    </citation>
    <scope>NUCLEOTIDE SEQUENCE [LARGE SCALE GENOMIC DNA]</scope>
    <source>
        <strain evidence="12 13">DSM 100556</strain>
    </source>
</reference>
<dbReference type="AlphaFoldDB" id="A0A4V2QCN3"/>
<keyword evidence="4" id="KW-0249">Electron transport</keyword>
<dbReference type="EMBL" id="SLUO01000001">
    <property type="protein sequence ID" value="TCL60947.1"/>
    <property type="molecule type" value="Genomic_DNA"/>
</dbReference>
<dbReference type="Pfam" id="PF00085">
    <property type="entry name" value="Thioredoxin"/>
    <property type="match status" value="1"/>
</dbReference>
<dbReference type="NCBIfam" id="TIGR01068">
    <property type="entry name" value="thioredoxin"/>
    <property type="match status" value="1"/>
</dbReference>
<evidence type="ECO:0000256" key="3">
    <source>
        <dbReference type="ARBA" id="ARBA00022448"/>
    </source>
</evidence>
<feature type="disulfide bond" description="Redox-active" evidence="10">
    <location>
        <begin position="28"/>
        <end position="31"/>
    </location>
</feature>
<evidence type="ECO:0000256" key="6">
    <source>
        <dbReference type="ARBA" id="ARBA00023284"/>
    </source>
</evidence>
<dbReference type="GO" id="GO:0015035">
    <property type="term" value="F:protein-disulfide reductase activity"/>
    <property type="evidence" value="ECO:0007669"/>
    <property type="project" value="UniProtKB-UniRule"/>
</dbReference>
<evidence type="ECO:0000256" key="1">
    <source>
        <dbReference type="ARBA" id="ARBA00008987"/>
    </source>
</evidence>
<comment type="caution">
    <text evidence="12">The sequence shown here is derived from an EMBL/GenBank/DDBJ whole genome shotgun (WGS) entry which is preliminary data.</text>
</comment>
<evidence type="ECO:0000313" key="12">
    <source>
        <dbReference type="EMBL" id="TCL60947.1"/>
    </source>
</evidence>
<feature type="site" description="Contributes to redox potential value" evidence="9">
    <location>
        <position position="29"/>
    </location>
</feature>
<dbReference type="InterPro" id="IPR036249">
    <property type="entry name" value="Thioredoxin-like_sf"/>
</dbReference>
<dbReference type="Proteomes" id="UP000295718">
    <property type="component" value="Unassembled WGS sequence"/>
</dbReference>
<evidence type="ECO:0000256" key="4">
    <source>
        <dbReference type="ARBA" id="ARBA00022982"/>
    </source>
</evidence>
<proteinExistence type="inferred from homology"/>
<feature type="active site" description="Nucleophile" evidence="9">
    <location>
        <position position="28"/>
    </location>
</feature>
<evidence type="ECO:0000256" key="8">
    <source>
        <dbReference type="PIRNR" id="PIRNR000077"/>
    </source>
</evidence>
<evidence type="ECO:0000256" key="2">
    <source>
        <dbReference type="ARBA" id="ARBA00020570"/>
    </source>
</evidence>
<gene>
    <name evidence="12" type="ORF">EDD76_10144</name>
</gene>
<dbReference type="GO" id="GO:0005737">
    <property type="term" value="C:cytoplasm"/>
    <property type="evidence" value="ECO:0007669"/>
    <property type="project" value="TreeGrafter"/>
</dbReference>
<evidence type="ECO:0000256" key="9">
    <source>
        <dbReference type="PIRSR" id="PIRSR000077-1"/>
    </source>
</evidence>
<dbReference type="PROSITE" id="PS51352">
    <property type="entry name" value="THIOREDOXIN_2"/>
    <property type="match status" value="1"/>
</dbReference>